<dbReference type="InterPro" id="IPR024079">
    <property type="entry name" value="MetalloPept_cat_dom_sf"/>
</dbReference>
<comment type="cofactor">
    <cofactor evidence="1">
        <name>Zn(2+)</name>
        <dbReference type="ChEBI" id="CHEBI:29105"/>
    </cofactor>
</comment>
<dbReference type="PANTHER" id="PTHR11733:SF167">
    <property type="entry name" value="FI17812P1-RELATED"/>
    <property type="match status" value="1"/>
</dbReference>
<dbReference type="CDD" id="cd08662">
    <property type="entry name" value="M13"/>
    <property type="match status" value="1"/>
</dbReference>
<evidence type="ECO:0000259" key="10">
    <source>
        <dbReference type="Pfam" id="PF05649"/>
    </source>
</evidence>
<sequence>MKKEYLLLLASTAFLGVACKQQPSSENKRTVFLDLSGRDTTVKPGDDFFQYANGTWMKNTKIPDDQSGWGSFYTLYEDNQKNLRSILDEISKKENAKGSLEQKVADFYFSGMDTTTIDKAGYDPIKPLLAKVDAVKSYKELLQLLASGYKEGNGAMLAFYIGPDDKNSTKNRVQFYQTGLGLPNRDYYFNNDEETKKTRAAYLTYITKLFTLTGTDSVTGKKNADEILKLETEIAKSHSTPVELRDPIKNYHKLPVAEFVKLTPDLDTKTLLAEMGIKEDTLLVGQPKYYQALNNLVKSQPLDSWKKKVRFMMISKHANELSKPFEQARFDFYGKVLNGQKVQEDRWKRITAATDGGLGELLGQLYVKQYFKPEAKERMLKLVDNLQKVYKSRIEKLDWMSAETKQKAIAKLEAFTKKIGYPDKWKNYDDVSIERNSYYVNNLSLAKHEYNEQLKKLSKPVDKTEWGMTPPTVNAYYNPSFNEIVFPAGILQFPFFDNNADDAINYGAIGAVIGHEMTHGFDDQGRQYDKDGNLKDWWTASDAEKFNAKTKMVVNQYNGFTVLNDMHVNGELTLGENIADIGGLAIAFEAFKLTEQGKGTDKIDGYTPDQRFFLSYAQVWRIKDRDESMRTRIQTDPHSPEHFRVNGPLSHMTEFYNAFGVKPGDKMYKPEAERVKIW</sequence>
<feature type="coiled-coil region" evidence="8">
    <location>
        <begin position="76"/>
        <end position="103"/>
    </location>
</feature>
<dbReference type="InterPro" id="IPR000718">
    <property type="entry name" value="Peptidase_M13"/>
</dbReference>
<dbReference type="InterPro" id="IPR042089">
    <property type="entry name" value="Peptidase_M13_dom_2"/>
</dbReference>
<evidence type="ECO:0000256" key="1">
    <source>
        <dbReference type="ARBA" id="ARBA00001947"/>
    </source>
</evidence>
<proteinExistence type="inferred from homology"/>
<evidence type="ECO:0000256" key="6">
    <source>
        <dbReference type="ARBA" id="ARBA00022833"/>
    </source>
</evidence>
<dbReference type="Pfam" id="PF05649">
    <property type="entry name" value="Peptidase_M13_N"/>
    <property type="match status" value="1"/>
</dbReference>
<dbReference type="PRINTS" id="PR00786">
    <property type="entry name" value="NEPRILYSIN"/>
</dbReference>
<keyword evidence="5" id="KW-0378">Hydrolase</keyword>
<evidence type="ECO:0000256" key="2">
    <source>
        <dbReference type="ARBA" id="ARBA00007357"/>
    </source>
</evidence>
<dbReference type="KEGG" id="scn:Solca_0233"/>
<keyword evidence="12" id="KW-1185">Reference proteome</keyword>
<dbReference type="STRING" id="929556.Solca_0233"/>
<dbReference type="Gene3D" id="3.40.390.10">
    <property type="entry name" value="Collagenase (Catalytic Domain)"/>
    <property type="match status" value="1"/>
</dbReference>
<evidence type="ECO:0000256" key="5">
    <source>
        <dbReference type="ARBA" id="ARBA00022801"/>
    </source>
</evidence>
<evidence type="ECO:0000313" key="12">
    <source>
        <dbReference type="Proteomes" id="UP000007590"/>
    </source>
</evidence>
<dbReference type="HOGENOM" id="CLU_006187_7_2_10"/>
<evidence type="ECO:0000256" key="4">
    <source>
        <dbReference type="ARBA" id="ARBA00022723"/>
    </source>
</evidence>
<evidence type="ECO:0000313" key="11">
    <source>
        <dbReference type="EMBL" id="AFD05378.1"/>
    </source>
</evidence>
<dbReference type="GO" id="GO:0005886">
    <property type="term" value="C:plasma membrane"/>
    <property type="evidence" value="ECO:0007669"/>
    <property type="project" value="TreeGrafter"/>
</dbReference>
<reference evidence="11" key="1">
    <citation type="submission" date="2012-02" db="EMBL/GenBank/DDBJ databases">
        <title>The complete genome of Solitalea canadensis DSM 3403.</title>
        <authorList>
            <consortium name="US DOE Joint Genome Institute (JGI-PGF)"/>
            <person name="Lucas S."/>
            <person name="Copeland A."/>
            <person name="Lapidus A."/>
            <person name="Glavina del Rio T."/>
            <person name="Dalin E."/>
            <person name="Tice H."/>
            <person name="Bruce D."/>
            <person name="Goodwin L."/>
            <person name="Pitluck S."/>
            <person name="Peters L."/>
            <person name="Ovchinnikova G."/>
            <person name="Lu M."/>
            <person name="Kyrpides N."/>
            <person name="Mavromatis K."/>
            <person name="Ivanova N."/>
            <person name="Brettin T."/>
            <person name="Detter J.C."/>
            <person name="Han C."/>
            <person name="Larimer F."/>
            <person name="Land M."/>
            <person name="Hauser L."/>
            <person name="Markowitz V."/>
            <person name="Cheng J.-F."/>
            <person name="Hugenholtz P."/>
            <person name="Woyke T."/>
            <person name="Wu D."/>
            <person name="Spring S."/>
            <person name="Schroeder M."/>
            <person name="Kopitz M."/>
            <person name="Brambilla E."/>
            <person name="Klenk H.-P."/>
            <person name="Eisen J.A."/>
        </authorList>
    </citation>
    <scope>NUCLEOTIDE SEQUENCE</scope>
    <source>
        <strain evidence="11">DSM 3403</strain>
    </source>
</reference>
<name>H8KNW7_SOLCM</name>
<keyword evidence="4" id="KW-0479">Metal-binding</keyword>
<dbReference type="GO" id="GO:0004222">
    <property type="term" value="F:metalloendopeptidase activity"/>
    <property type="evidence" value="ECO:0007669"/>
    <property type="project" value="InterPro"/>
</dbReference>
<keyword evidence="7" id="KW-0482">Metalloprotease</keyword>
<keyword evidence="8" id="KW-0175">Coiled coil</keyword>
<accession>H8KNW7</accession>
<dbReference type="eggNOG" id="COG3590">
    <property type="taxonomic scope" value="Bacteria"/>
</dbReference>
<organism evidence="11 12">
    <name type="scientific">Solitalea canadensis (strain ATCC 29591 / DSM 3403 / JCM 21819 / LMG 8368 / NBRC 15130 / NCIMB 12057 / USAM 9D)</name>
    <name type="common">Flexibacter canadensis</name>
    <dbReference type="NCBI Taxonomy" id="929556"/>
    <lineage>
        <taxon>Bacteria</taxon>
        <taxon>Pseudomonadati</taxon>
        <taxon>Bacteroidota</taxon>
        <taxon>Sphingobacteriia</taxon>
        <taxon>Sphingobacteriales</taxon>
        <taxon>Sphingobacteriaceae</taxon>
        <taxon>Solitalea</taxon>
    </lineage>
</organism>
<dbReference type="InterPro" id="IPR008753">
    <property type="entry name" value="Peptidase_M13_N"/>
</dbReference>
<evidence type="ECO:0000256" key="7">
    <source>
        <dbReference type="ARBA" id="ARBA00023049"/>
    </source>
</evidence>
<gene>
    <name evidence="11" type="ordered locus">Solca_0233</name>
</gene>
<dbReference type="RefSeq" id="WP_014678606.1">
    <property type="nucleotide sequence ID" value="NC_017770.1"/>
</dbReference>
<feature type="domain" description="Peptidase M13 C-terminal" evidence="9">
    <location>
        <begin position="474"/>
        <end position="674"/>
    </location>
</feature>
<comment type="similarity">
    <text evidence="2">Belongs to the peptidase M13 family.</text>
</comment>
<feature type="domain" description="Peptidase M13 N-terminal" evidence="10">
    <location>
        <begin position="44"/>
        <end position="422"/>
    </location>
</feature>
<dbReference type="GO" id="GO:0046872">
    <property type="term" value="F:metal ion binding"/>
    <property type="evidence" value="ECO:0007669"/>
    <property type="project" value="UniProtKB-KW"/>
</dbReference>
<dbReference type="EMBL" id="CP003349">
    <property type="protein sequence ID" value="AFD05378.1"/>
    <property type="molecule type" value="Genomic_DNA"/>
</dbReference>
<evidence type="ECO:0000256" key="3">
    <source>
        <dbReference type="ARBA" id="ARBA00022670"/>
    </source>
</evidence>
<evidence type="ECO:0000256" key="8">
    <source>
        <dbReference type="SAM" id="Coils"/>
    </source>
</evidence>
<dbReference type="SUPFAM" id="SSF55486">
    <property type="entry name" value="Metalloproteases ('zincins'), catalytic domain"/>
    <property type="match status" value="1"/>
</dbReference>
<dbReference type="PROSITE" id="PS51885">
    <property type="entry name" value="NEPRILYSIN"/>
    <property type="match status" value="1"/>
</dbReference>
<dbReference type="InterPro" id="IPR018497">
    <property type="entry name" value="Peptidase_M13_C"/>
</dbReference>
<dbReference type="Proteomes" id="UP000007590">
    <property type="component" value="Chromosome"/>
</dbReference>
<dbReference type="GO" id="GO:0016485">
    <property type="term" value="P:protein processing"/>
    <property type="evidence" value="ECO:0007669"/>
    <property type="project" value="TreeGrafter"/>
</dbReference>
<keyword evidence="6" id="KW-0862">Zinc</keyword>
<dbReference type="Gene3D" id="1.10.1380.10">
    <property type="entry name" value="Neutral endopeptidase , domain2"/>
    <property type="match status" value="1"/>
</dbReference>
<evidence type="ECO:0000259" key="9">
    <source>
        <dbReference type="Pfam" id="PF01431"/>
    </source>
</evidence>
<protein>
    <submittedName>
        <fullName evidence="11">Putative metalloendopeptidase</fullName>
    </submittedName>
</protein>
<dbReference type="PROSITE" id="PS51257">
    <property type="entry name" value="PROKAR_LIPOPROTEIN"/>
    <property type="match status" value="1"/>
</dbReference>
<dbReference type="AlphaFoldDB" id="H8KNW7"/>
<dbReference type="PANTHER" id="PTHR11733">
    <property type="entry name" value="ZINC METALLOPROTEASE FAMILY M13 NEPRILYSIN-RELATED"/>
    <property type="match status" value="1"/>
</dbReference>
<dbReference type="Pfam" id="PF01431">
    <property type="entry name" value="Peptidase_M13"/>
    <property type="match status" value="1"/>
</dbReference>
<dbReference type="OrthoDB" id="9775677at2"/>
<keyword evidence="3" id="KW-0645">Protease</keyword>